<dbReference type="SUPFAM" id="SSF55729">
    <property type="entry name" value="Acyl-CoA N-acyltransferases (Nat)"/>
    <property type="match status" value="1"/>
</dbReference>
<dbReference type="PROSITE" id="PS51186">
    <property type="entry name" value="GNAT"/>
    <property type="match status" value="1"/>
</dbReference>
<evidence type="ECO:0000259" key="1">
    <source>
        <dbReference type="PROSITE" id="PS51186"/>
    </source>
</evidence>
<evidence type="ECO:0000313" key="2">
    <source>
        <dbReference type="EMBL" id="MBP1930181.1"/>
    </source>
</evidence>
<dbReference type="Pfam" id="PF00583">
    <property type="entry name" value="Acetyltransf_1"/>
    <property type="match status" value="1"/>
</dbReference>
<organism evidence="2 3">
    <name type="scientific">Ammoniphilus resinae</name>
    <dbReference type="NCBI Taxonomy" id="861532"/>
    <lineage>
        <taxon>Bacteria</taxon>
        <taxon>Bacillati</taxon>
        <taxon>Bacillota</taxon>
        <taxon>Bacilli</taxon>
        <taxon>Bacillales</taxon>
        <taxon>Paenibacillaceae</taxon>
        <taxon>Aneurinibacillus group</taxon>
        <taxon>Ammoniphilus</taxon>
    </lineage>
</organism>
<dbReference type="InterPro" id="IPR016181">
    <property type="entry name" value="Acyl_CoA_acyltransferase"/>
</dbReference>
<feature type="domain" description="N-acetyltransferase" evidence="1">
    <location>
        <begin position="4"/>
        <end position="158"/>
    </location>
</feature>
<dbReference type="CDD" id="cd04301">
    <property type="entry name" value="NAT_SF"/>
    <property type="match status" value="1"/>
</dbReference>
<protein>
    <submittedName>
        <fullName evidence="2">GNAT superfamily N-acetyltransferase</fullName>
    </submittedName>
</protein>
<keyword evidence="3" id="KW-1185">Reference proteome</keyword>
<accession>A0ABS4GIV0</accession>
<comment type="caution">
    <text evidence="2">The sequence shown here is derived from an EMBL/GenBank/DDBJ whole genome shotgun (WGS) entry which is preliminary data.</text>
</comment>
<dbReference type="Gene3D" id="3.40.630.30">
    <property type="match status" value="1"/>
</dbReference>
<evidence type="ECO:0000313" key="3">
    <source>
        <dbReference type="Proteomes" id="UP001519343"/>
    </source>
</evidence>
<proteinExistence type="predicted"/>
<sequence length="204" mass="23894">MDNVNIIEGSINELKDVYQQFTQDFAVDELKGYAQLEFLLTQKGYKLLLAKDRKTNETIGYAFIYVLQHVKAIWLDYMAIMEGFRNAGYGTTLFNKMVQYNQDGLGLFVEVELPTEGPDKENQIRRINFYERLGAKRLHIPYEFPTNHGGFPMYLYFKPNVHVIPKKLIQESLAEVFEIIHSDVLNRNQILQNILPKVKDEYFK</sequence>
<dbReference type="InterPro" id="IPR000182">
    <property type="entry name" value="GNAT_dom"/>
</dbReference>
<dbReference type="EMBL" id="JAGGKT010000001">
    <property type="protein sequence ID" value="MBP1930181.1"/>
    <property type="molecule type" value="Genomic_DNA"/>
</dbReference>
<reference evidence="2 3" key="1">
    <citation type="submission" date="2021-03" db="EMBL/GenBank/DDBJ databases">
        <title>Genomic Encyclopedia of Type Strains, Phase IV (KMG-IV): sequencing the most valuable type-strain genomes for metagenomic binning, comparative biology and taxonomic classification.</title>
        <authorList>
            <person name="Goeker M."/>
        </authorList>
    </citation>
    <scope>NUCLEOTIDE SEQUENCE [LARGE SCALE GENOMIC DNA]</scope>
    <source>
        <strain evidence="2 3">DSM 24738</strain>
    </source>
</reference>
<name>A0ABS4GIV0_9BACL</name>
<dbReference type="RefSeq" id="WP_209807976.1">
    <property type="nucleotide sequence ID" value="NZ_JAGGKT010000001.1"/>
</dbReference>
<gene>
    <name evidence="2" type="ORF">J2Z37_000168</name>
</gene>
<dbReference type="Proteomes" id="UP001519343">
    <property type="component" value="Unassembled WGS sequence"/>
</dbReference>